<dbReference type="GeneID" id="80879659"/>
<dbReference type="Proteomes" id="UP001217417">
    <property type="component" value="Unassembled WGS sequence"/>
</dbReference>
<organism evidence="1 2">
    <name type="scientific">Lipomyces tetrasporus</name>
    <dbReference type="NCBI Taxonomy" id="54092"/>
    <lineage>
        <taxon>Eukaryota</taxon>
        <taxon>Fungi</taxon>
        <taxon>Dikarya</taxon>
        <taxon>Ascomycota</taxon>
        <taxon>Saccharomycotina</taxon>
        <taxon>Lipomycetes</taxon>
        <taxon>Lipomycetales</taxon>
        <taxon>Lipomycetaceae</taxon>
        <taxon>Lipomyces</taxon>
    </lineage>
</organism>
<evidence type="ECO:0000313" key="1">
    <source>
        <dbReference type="EMBL" id="KAJ8098652.1"/>
    </source>
</evidence>
<protein>
    <submittedName>
        <fullName evidence="1">Uncharacterized protein</fullName>
    </submittedName>
</protein>
<evidence type="ECO:0000313" key="2">
    <source>
        <dbReference type="Proteomes" id="UP001217417"/>
    </source>
</evidence>
<dbReference type="AlphaFoldDB" id="A0AAD7QNI2"/>
<sequence>MTESPYHIDYISQPQELEPWEQNSQYAPNTWILRQSPPPPPPVLPFALSPSPSYIPEDGFESVNQPRPATLKLLQLSDWEEGKVYDEHPPSCIHYLIEWRVAVNKRVVARDTEKT</sequence>
<accession>A0AAD7QNI2</accession>
<name>A0AAD7QNI2_9ASCO</name>
<comment type="caution">
    <text evidence="1">The sequence shown here is derived from an EMBL/GenBank/DDBJ whole genome shotgun (WGS) entry which is preliminary data.</text>
</comment>
<dbReference type="RefSeq" id="XP_056042102.1">
    <property type="nucleotide sequence ID" value="XM_056184493.1"/>
</dbReference>
<proteinExistence type="predicted"/>
<dbReference type="EMBL" id="JARPMG010000008">
    <property type="protein sequence ID" value="KAJ8098652.1"/>
    <property type="molecule type" value="Genomic_DNA"/>
</dbReference>
<reference evidence="1" key="1">
    <citation type="submission" date="2023-03" db="EMBL/GenBank/DDBJ databases">
        <title>Near-Complete genome sequence of Lipomyces tetrasporous NRRL Y-64009, an oleaginous yeast capable of growing on lignocellulosic hydrolysates.</title>
        <authorList>
            <consortium name="Lawrence Berkeley National Laboratory"/>
            <person name="Jagtap S.S."/>
            <person name="Liu J.-J."/>
            <person name="Walukiewicz H.E."/>
            <person name="Pangilinan J."/>
            <person name="Lipzen A."/>
            <person name="Ahrendt S."/>
            <person name="Koriabine M."/>
            <person name="Cobaugh K."/>
            <person name="Salamov A."/>
            <person name="Yoshinaga Y."/>
            <person name="Ng V."/>
            <person name="Daum C."/>
            <person name="Grigoriev I.V."/>
            <person name="Slininger P.J."/>
            <person name="Dien B.S."/>
            <person name="Jin Y.-S."/>
            <person name="Rao C.V."/>
        </authorList>
    </citation>
    <scope>NUCLEOTIDE SEQUENCE</scope>
    <source>
        <strain evidence="1">NRRL Y-64009</strain>
    </source>
</reference>
<gene>
    <name evidence="1" type="ORF">POJ06DRAFT_138643</name>
</gene>
<keyword evidence="2" id="KW-1185">Reference proteome</keyword>